<evidence type="ECO:0000256" key="2">
    <source>
        <dbReference type="SAM" id="SignalP"/>
    </source>
</evidence>
<dbReference type="Proteomes" id="UP001497482">
    <property type="component" value="Chromosome 13"/>
</dbReference>
<feature type="region of interest" description="Disordered" evidence="1">
    <location>
        <begin position="316"/>
        <end position="361"/>
    </location>
</feature>
<protein>
    <recommendedName>
        <fullName evidence="3">BLOC-2 complex member HPS6 C-terminal domain-containing protein</fullName>
    </recommendedName>
</protein>
<feature type="compositionally biased region" description="Polar residues" evidence="1">
    <location>
        <begin position="340"/>
        <end position="354"/>
    </location>
</feature>
<reference evidence="4 5" key="1">
    <citation type="submission" date="2024-04" db="EMBL/GenBank/DDBJ databases">
        <authorList>
            <person name="Waldvogel A.-M."/>
            <person name="Schoenle A."/>
        </authorList>
    </citation>
    <scope>NUCLEOTIDE SEQUENCE [LARGE SCALE GENOMIC DNA]</scope>
</reference>
<accession>A0AAV2JRR6</accession>
<organism evidence="4 5">
    <name type="scientific">Knipowitschia caucasica</name>
    <name type="common">Caucasian dwarf goby</name>
    <name type="synonym">Pomatoschistus caucasicus</name>
    <dbReference type="NCBI Taxonomy" id="637954"/>
    <lineage>
        <taxon>Eukaryota</taxon>
        <taxon>Metazoa</taxon>
        <taxon>Chordata</taxon>
        <taxon>Craniata</taxon>
        <taxon>Vertebrata</taxon>
        <taxon>Euteleostomi</taxon>
        <taxon>Actinopterygii</taxon>
        <taxon>Neopterygii</taxon>
        <taxon>Teleostei</taxon>
        <taxon>Neoteleostei</taxon>
        <taxon>Acanthomorphata</taxon>
        <taxon>Gobiaria</taxon>
        <taxon>Gobiiformes</taxon>
        <taxon>Gobioidei</taxon>
        <taxon>Gobiidae</taxon>
        <taxon>Gobiinae</taxon>
        <taxon>Knipowitschia</taxon>
    </lineage>
</organism>
<dbReference type="GO" id="GO:0072657">
    <property type="term" value="P:protein localization to membrane"/>
    <property type="evidence" value="ECO:0007669"/>
    <property type="project" value="TreeGrafter"/>
</dbReference>
<dbReference type="Pfam" id="PF20468">
    <property type="entry name" value="HPS6_C"/>
    <property type="match status" value="1"/>
</dbReference>
<dbReference type="GO" id="GO:0032418">
    <property type="term" value="P:lysosome localization"/>
    <property type="evidence" value="ECO:0007669"/>
    <property type="project" value="TreeGrafter"/>
</dbReference>
<name>A0AAV2JRR6_KNICA</name>
<evidence type="ECO:0000313" key="5">
    <source>
        <dbReference type="Proteomes" id="UP001497482"/>
    </source>
</evidence>
<dbReference type="GO" id="GO:0031084">
    <property type="term" value="C:BLOC-2 complex"/>
    <property type="evidence" value="ECO:0007669"/>
    <property type="project" value="TreeGrafter"/>
</dbReference>
<sequence>MFLLLYWLRRTITSAELGAWRAVSATLQFHYNGEGLSSSSPHELWKTVLSPAPSSPLSNHCANGEYKHNLNANHITHSKAKAQSVPAVLPVFELLCHSVFVFEPTWLPSFLALSQKQQGSAGLALSLATSSWGFPSSRVSENGEKNVPLYKRALAVVSSLNLDREQSQDLEVEILLVSGRPNAILQALRILMVRQQWDKVTEVAKNFCKQSPLLNKEIFSALLCEVAQHRELDPYLELLWSLCPEDITVTNILNIVLKNLPSQKANSSSAFPLSTTASSSPPPFADPRSSQLTIGLLKPLLRKVLERETKSNQGYVDILQSPSYPPPALPRLPLERSESDQGITSAGVNESQEQPPVLDKS</sequence>
<keyword evidence="2" id="KW-0732">Signal</keyword>
<proteinExistence type="predicted"/>
<feature type="region of interest" description="Disordered" evidence="1">
    <location>
        <begin position="268"/>
        <end position="289"/>
    </location>
</feature>
<gene>
    <name evidence="4" type="ORF">KC01_LOCUS9255</name>
</gene>
<feature type="compositionally biased region" description="Low complexity" evidence="1">
    <location>
        <begin position="268"/>
        <end position="279"/>
    </location>
</feature>
<dbReference type="InterPro" id="IPR046822">
    <property type="entry name" value="HPS6_C"/>
</dbReference>
<dbReference type="PANTHER" id="PTHR14696">
    <property type="entry name" value="HERMANSKY-PUDLAK SYNDROME 6 PROTEIN"/>
    <property type="match status" value="1"/>
</dbReference>
<dbReference type="InterPro" id="IPR017218">
    <property type="entry name" value="BLOC-2_complex_Hps6_subunit"/>
</dbReference>
<feature type="signal peptide" evidence="2">
    <location>
        <begin position="1"/>
        <end position="15"/>
    </location>
</feature>
<dbReference type="EMBL" id="OZ035835">
    <property type="protein sequence ID" value="CAL1578019.1"/>
    <property type="molecule type" value="Genomic_DNA"/>
</dbReference>
<dbReference type="PANTHER" id="PTHR14696:SF2">
    <property type="entry name" value="BLOC-2 COMPLEX MEMBER HPS6"/>
    <property type="match status" value="1"/>
</dbReference>
<evidence type="ECO:0000256" key="1">
    <source>
        <dbReference type="SAM" id="MobiDB-lite"/>
    </source>
</evidence>
<feature type="chain" id="PRO_5043550697" description="BLOC-2 complex member HPS6 C-terminal domain-containing protein" evidence="2">
    <location>
        <begin position="16"/>
        <end position="361"/>
    </location>
</feature>
<dbReference type="AlphaFoldDB" id="A0AAV2JRR6"/>
<keyword evidence="5" id="KW-1185">Reference proteome</keyword>
<evidence type="ECO:0000259" key="3">
    <source>
        <dbReference type="Pfam" id="PF20468"/>
    </source>
</evidence>
<feature type="domain" description="BLOC-2 complex member HPS6 C-terminal" evidence="3">
    <location>
        <begin position="18"/>
        <end position="331"/>
    </location>
</feature>
<dbReference type="GO" id="GO:0005765">
    <property type="term" value="C:lysosomal membrane"/>
    <property type="evidence" value="ECO:0007669"/>
    <property type="project" value="TreeGrafter"/>
</dbReference>
<evidence type="ECO:0000313" key="4">
    <source>
        <dbReference type="EMBL" id="CAL1578019.1"/>
    </source>
</evidence>